<sequence length="57" mass="5997">MPERGRPAGGQNRAGMPAGAPPEDKAGWGCRQAPRRRTKQSGNAGRRPAGGITAKWD</sequence>
<gene>
    <name evidence="2" type="ORF">BRYFOR_09445</name>
</gene>
<reference evidence="2" key="1">
    <citation type="submission" date="2009-07" db="EMBL/GenBank/DDBJ databases">
        <authorList>
            <person name="Weinstock G."/>
            <person name="Sodergren E."/>
            <person name="Clifton S."/>
            <person name="Fulton L."/>
            <person name="Fulton B."/>
            <person name="Courtney L."/>
            <person name="Fronick C."/>
            <person name="Harrison M."/>
            <person name="Strong C."/>
            <person name="Farmer C."/>
            <person name="Delahaunty K."/>
            <person name="Markovic C."/>
            <person name="Hall O."/>
            <person name="Minx P."/>
            <person name="Tomlinson C."/>
            <person name="Mitreva M."/>
            <person name="Nelson J."/>
            <person name="Hou S."/>
            <person name="Wollam A."/>
            <person name="Pepin K.H."/>
            <person name="Johnson M."/>
            <person name="Bhonagiri V."/>
            <person name="Nash W.E."/>
            <person name="Warren W."/>
            <person name="Chinwalla A."/>
            <person name="Mardis E.R."/>
            <person name="Wilson R.K."/>
        </authorList>
    </citation>
    <scope>NUCLEOTIDE SEQUENCE [LARGE SCALE GENOMIC DNA]</scope>
    <source>
        <strain evidence="2">DSM 14469</strain>
    </source>
</reference>
<protein>
    <submittedName>
        <fullName evidence="2">Uncharacterized protein</fullName>
    </submittedName>
</protein>
<organism evidence="2 3">
    <name type="scientific">Marvinbryantia formatexigens DSM 14469</name>
    <dbReference type="NCBI Taxonomy" id="478749"/>
    <lineage>
        <taxon>Bacteria</taxon>
        <taxon>Bacillati</taxon>
        <taxon>Bacillota</taxon>
        <taxon>Clostridia</taxon>
        <taxon>Lachnospirales</taxon>
        <taxon>Lachnospiraceae</taxon>
        <taxon>Marvinbryantia</taxon>
    </lineage>
</organism>
<evidence type="ECO:0000313" key="3">
    <source>
        <dbReference type="Proteomes" id="UP000005561"/>
    </source>
</evidence>
<accession>C6LL98</accession>
<keyword evidence="3" id="KW-1185">Reference proteome</keyword>
<proteinExistence type="predicted"/>
<name>C6LL98_9FIRM</name>
<feature type="region of interest" description="Disordered" evidence="1">
    <location>
        <begin position="1"/>
        <end position="57"/>
    </location>
</feature>
<dbReference type="AlphaFoldDB" id="C6LL98"/>
<comment type="caution">
    <text evidence="2">The sequence shown here is derived from an EMBL/GenBank/DDBJ whole genome shotgun (WGS) entry which is preliminary data.</text>
</comment>
<dbReference type="Proteomes" id="UP000005561">
    <property type="component" value="Unassembled WGS sequence"/>
</dbReference>
<evidence type="ECO:0000256" key="1">
    <source>
        <dbReference type="SAM" id="MobiDB-lite"/>
    </source>
</evidence>
<evidence type="ECO:0000313" key="2">
    <source>
        <dbReference type="EMBL" id="EET58609.1"/>
    </source>
</evidence>
<dbReference type="EMBL" id="ACCL02000028">
    <property type="protein sequence ID" value="EET58609.1"/>
    <property type="molecule type" value="Genomic_DNA"/>
</dbReference>